<evidence type="ECO:0000313" key="2">
    <source>
        <dbReference type="EMBL" id="PUA16185.1"/>
    </source>
</evidence>
<evidence type="ECO:0000256" key="1">
    <source>
        <dbReference type="PROSITE-ProRule" id="PRU01282"/>
    </source>
</evidence>
<evidence type="ECO:0000313" key="3">
    <source>
        <dbReference type="Proteomes" id="UP000234865"/>
    </source>
</evidence>
<dbReference type="PROSITE" id="PS51353">
    <property type="entry name" value="ARSC"/>
    <property type="match status" value="1"/>
</dbReference>
<protein>
    <submittedName>
        <fullName evidence="2">Regulatory protein Spx</fullName>
    </submittedName>
</protein>
<sequence length="96" mass="11043">MIKLYLSPSCSSCRKAKAWLISNHIFCEEINIRNTLISEKELFHILSLIDSGADDIISKRSLLYQKLNLNFNDIILSDAVKNYKRTSVTTKKTFNC</sequence>
<name>A0A2R7Y291_LACLL</name>
<dbReference type="EMBL" id="PKRZ01000001">
    <property type="protein sequence ID" value="PUA16185.1"/>
    <property type="molecule type" value="Genomic_DNA"/>
</dbReference>
<proteinExistence type="inferred from homology"/>
<dbReference type="Proteomes" id="UP000234865">
    <property type="component" value="Unassembled WGS sequence"/>
</dbReference>
<comment type="caution">
    <text evidence="2">The sequence shown here is derived from an EMBL/GenBank/DDBJ whole genome shotgun (WGS) entry which is preliminary data.</text>
</comment>
<dbReference type="InterPro" id="IPR036249">
    <property type="entry name" value="Thioredoxin-like_sf"/>
</dbReference>
<dbReference type="PANTHER" id="PTHR30041">
    <property type="entry name" value="ARSENATE REDUCTASE"/>
    <property type="match status" value="1"/>
</dbReference>
<dbReference type="PANTHER" id="PTHR30041:SF7">
    <property type="entry name" value="GLOBAL TRANSCRIPTIONAL REGULATOR SPX"/>
    <property type="match status" value="1"/>
</dbReference>
<gene>
    <name evidence="2" type="primary">spxA_4</name>
    <name evidence="2" type="ORF">CYU10_001643</name>
</gene>
<comment type="similarity">
    <text evidence="1">Belongs to the ArsC family.</text>
</comment>
<dbReference type="InterPro" id="IPR006660">
    <property type="entry name" value="Arsenate_reductase-like"/>
</dbReference>
<dbReference type="Pfam" id="PF03960">
    <property type="entry name" value="ArsC"/>
    <property type="match status" value="1"/>
</dbReference>
<organism evidence="2 3">
    <name type="scientific">Lactococcus lactis subsp. lactis</name>
    <name type="common">Streptococcus lactis</name>
    <dbReference type="NCBI Taxonomy" id="1360"/>
    <lineage>
        <taxon>Bacteria</taxon>
        <taxon>Bacillati</taxon>
        <taxon>Bacillota</taxon>
        <taxon>Bacilli</taxon>
        <taxon>Lactobacillales</taxon>
        <taxon>Streptococcaceae</taxon>
        <taxon>Lactococcus</taxon>
    </lineage>
</organism>
<reference evidence="3" key="1">
    <citation type="submission" date="2016-08" db="EMBL/GenBank/DDBJ databases">
        <title>Comparative genomics of Lactococcus lactis strain WFLU12 isolated from the gastrointestinal tract of wild olive flounder (Paralichythys olivaceus).</title>
        <authorList>
            <person name="Nguyen T.L."/>
            <person name="Kim D.-H."/>
        </authorList>
    </citation>
    <scope>NUCLEOTIDE SEQUENCE [LARGE SCALE GENOMIC DNA]</scope>
    <source>
        <strain evidence="3">WFLU12</strain>
    </source>
</reference>
<accession>A0A2R7Y291</accession>
<dbReference type="AlphaFoldDB" id="A0A2R7Y291"/>
<dbReference type="Gene3D" id="3.40.30.10">
    <property type="entry name" value="Glutaredoxin"/>
    <property type="match status" value="1"/>
</dbReference>
<dbReference type="SUPFAM" id="SSF52833">
    <property type="entry name" value="Thioredoxin-like"/>
    <property type="match status" value="1"/>
</dbReference>